<feature type="compositionally biased region" description="Low complexity" evidence="1">
    <location>
        <begin position="53"/>
        <end position="63"/>
    </location>
</feature>
<feature type="compositionally biased region" description="Pro residues" evidence="1">
    <location>
        <begin position="1061"/>
        <end position="1073"/>
    </location>
</feature>
<feature type="compositionally biased region" description="Basic residues" evidence="1">
    <location>
        <begin position="219"/>
        <end position="229"/>
    </location>
</feature>
<proteinExistence type="predicted"/>
<feature type="compositionally biased region" description="Basic and acidic residues" evidence="1">
    <location>
        <begin position="554"/>
        <end position="563"/>
    </location>
</feature>
<feature type="compositionally biased region" description="Low complexity" evidence="1">
    <location>
        <begin position="384"/>
        <end position="428"/>
    </location>
</feature>
<feature type="region of interest" description="Disordered" evidence="1">
    <location>
        <begin position="1491"/>
        <end position="1558"/>
    </location>
</feature>
<feature type="compositionally biased region" description="Low complexity" evidence="1">
    <location>
        <begin position="449"/>
        <end position="460"/>
    </location>
</feature>
<feature type="region of interest" description="Disordered" evidence="1">
    <location>
        <begin position="764"/>
        <end position="790"/>
    </location>
</feature>
<feature type="compositionally biased region" description="Low complexity" evidence="1">
    <location>
        <begin position="633"/>
        <end position="644"/>
    </location>
</feature>
<accession>A0A3B4U8B2</accession>
<dbReference type="STRING" id="41447.ENSSDUP00000014884"/>
<feature type="compositionally biased region" description="Pro residues" evidence="1">
    <location>
        <begin position="725"/>
        <end position="739"/>
    </location>
</feature>
<feature type="region of interest" description="Disordered" evidence="1">
    <location>
        <begin position="23"/>
        <end position="112"/>
    </location>
</feature>
<dbReference type="GeneTree" id="ENSGT00940000170349"/>
<feature type="region of interest" description="Disordered" evidence="1">
    <location>
        <begin position="979"/>
        <end position="1410"/>
    </location>
</feature>
<dbReference type="PANTHER" id="PTHR23039:SF6">
    <property type="entry name" value="SIMILAR TO MKIAA1522 PROTEIN"/>
    <property type="match status" value="1"/>
</dbReference>
<feature type="region of interest" description="Disordered" evidence="1">
    <location>
        <begin position="381"/>
        <end position="428"/>
    </location>
</feature>
<sequence>MSNRDSLGFGDLLPQDVVQIFAQEKHSKRGRKKRRHSIGRALRWLKGKKRKNLGANGQNLGLGPAFDLAIDGHPAGHQGGHKGGQKSGRQTHPHGNSHALPKRGDDKTPAPPLLQENVFIEASRPKYLEDLHSEALEALKMMQQEETNNGVEYQDNESTISTMTIQTDGEGGGFMTDSTIPDTSSVVSVQSSVSTRSSRSGLTRQGSTFRPLNSGKKSEKTKRRRHRKTVVGIPQHVQRELGLDRVGWTVTQKLDEEHYNGETDDSPTTDGPQQAAKRGANANLQGMKVIHPLNKDQVEQLGATHAGHRDDLALLHRLGPDLSGEQRPRSLAVPWMTTANSLQQEPPSPVMSMSPQAAYMSKIIPNAVLPPSIEVVEISRGRSRSSLRTVSKSSLLLSSPAPSRASSRASSSRTTSSRASTITSASRRNFPNLSDSSCWSNSESSETLVSDSSTISSSSTPRQQRSQNGDDKVSVHSSISKASKCTSNGKLIGKGDAVKKDGQFARSLSVMKPKRAPPPPSRSYSLHNKNKRRSRDLAEVRNISGESSLHRITSSREENEKNKSRSSPMSSRVIDSPGYNADTSSLDDSTGSVSFSPTKSQALKAGEAAKVEEKGSRDTPQEKQEPLQENKLSKIISPSSGYSSQDATSPQISKPHHSSSPSHKRGILAKLQRLFPGSTSAGSAPSSLTQPEAPENTKSTGDPKSDSVDTVSTPVRTLRDLFNIPPHPKVHAPPPPPPEVWAHSKRTFELLLGPPAPENVYAIIKKNPKDRRQQRQSPSASTEGSVKSLAVERKHKNPAVTVDVLERQKVQDSVILNAEIHKENDERLAQNVDSKGKSTVAEKDEKVRVSDILNGMLVKAVEKREERLAAMRGEEDAKKTSVQATEIETHIGTLPAISLVQISPSPSPPVSHHPPQPLAKQTTEVASVTSVRAVVSPESSWPPPPPPMAQAGVGGPDEIDFPLPPPPLFGEVGLVIPVEVPPERPVPSGDSSSTSVVSVVTTVTTEAEPQKSSSSQGTAPPPLSIPPPPPYTAPPPPLKEVSPPVSPTIKKVSLPPKEAFLPPPKEFSPPPKEVSPVRLKQSSPPLFQEVPPTLDKDVSPPLVIKVSPLPPEEIPAPSAEVVALSSSKEDASQSSEGATLVSKLNPPQSIPPPPPLPSQPQLSEQDVDVPQENVLSAETNPVSSSSILTPPQSIPPPPLIDLLHQPQVVPSNTDGPATNEAPLSPPSEISIPPAPETSPTPEKVQEPAPSPSVNIPLPPPLPVQGLTSVNHQPSQASTENQSQEPTPASVVQEEPTPIVTPSLLQMVKLRSVNSSPEPPKAQEQPQAEVTMRKQQPSNQVPTSSASGEAPQKPIRRSLIMTSPPPTSPSVIVTSQTALPKSQSLVAPSASSSTVTSPMKKSPPAMTVSPSMNLQEAIRLRTAARSKESPVSRLSLHSPTSPIDLRKSPSSTASFIFSKNNKKVMIEKKPAPEAKANVQNNLEVSSVTKVVSEAESVKKGGKVPPPVAKKPISKAKENETSEETEQTAGQQAQEESIQDAAEKTNGTAGTVEGGETSST</sequence>
<feature type="compositionally biased region" description="Low complexity" evidence="1">
    <location>
        <begin position="1525"/>
        <end position="1534"/>
    </location>
</feature>
<keyword evidence="3" id="KW-1185">Reference proteome</keyword>
<feature type="compositionally biased region" description="Polar residues" evidence="1">
    <location>
        <begin position="1173"/>
        <end position="1182"/>
    </location>
</feature>
<dbReference type="GO" id="GO:0030154">
    <property type="term" value="P:cell differentiation"/>
    <property type="evidence" value="ECO:0007669"/>
    <property type="project" value="TreeGrafter"/>
</dbReference>
<feature type="compositionally biased region" description="Low complexity" evidence="1">
    <location>
        <begin position="183"/>
        <end position="208"/>
    </location>
</feature>
<feature type="compositionally biased region" description="Polar residues" evidence="1">
    <location>
        <begin position="1332"/>
        <end position="1346"/>
    </location>
</feature>
<dbReference type="PANTHER" id="PTHR23039">
    <property type="entry name" value="NANCE-HORAN SYNDROME PROTEIN"/>
    <property type="match status" value="1"/>
</dbReference>
<protein>
    <recommendedName>
        <fullName evidence="4">KIAA1522</fullName>
    </recommendedName>
</protein>
<feature type="compositionally biased region" description="Pro residues" evidence="1">
    <location>
        <begin position="1148"/>
        <end position="1158"/>
    </location>
</feature>
<dbReference type="GeneID" id="111225987"/>
<evidence type="ECO:0000313" key="3">
    <source>
        <dbReference type="Proteomes" id="UP000261420"/>
    </source>
</evidence>
<dbReference type="OMA" id="VVNIFAH"/>
<feature type="compositionally biased region" description="Basic residues" evidence="1">
    <location>
        <begin position="79"/>
        <end position="92"/>
    </location>
</feature>
<feature type="compositionally biased region" description="Basic residues" evidence="1">
    <location>
        <begin position="26"/>
        <end position="52"/>
    </location>
</feature>
<feature type="region of interest" description="Disordered" evidence="1">
    <location>
        <begin position="449"/>
        <end position="741"/>
    </location>
</feature>
<feature type="compositionally biased region" description="Polar residues" evidence="1">
    <location>
        <begin position="475"/>
        <end position="489"/>
    </location>
</feature>
<organism evidence="2 3">
    <name type="scientific">Seriola dumerili</name>
    <name type="common">Greater amberjack</name>
    <name type="synonym">Caranx dumerili</name>
    <dbReference type="NCBI Taxonomy" id="41447"/>
    <lineage>
        <taxon>Eukaryota</taxon>
        <taxon>Metazoa</taxon>
        <taxon>Chordata</taxon>
        <taxon>Craniata</taxon>
        <taxon>Vertebrata</taxon>
        <taxon>Euteleostomi</taxon>
        <taxon>Actinopterygii</taxon>
        <taxon>Neopterygii</taxon>
        <taxon>Teleostei</taxon>
        <taxon>Neoteleostei</taxon>
        <taxon>Acanthomorphata</taxon>
        <taxon>Carangaria</taxon>
        <taxon>Carangiformes</taxon>
        <taxon>Carangidae</taxon>
        <taxon>Seriola</taxon>
    </lineage>
</organism>
<dbReference type="KEGG" id="sdu:111225987"/>
<feature type="region of interest" description="Disordered" evidence="1">
    <location>
        <begin position="256"/>
        <end position="279"/>
    </location>
</feature>
<dbReference type="Ensembl" id="ENSSDUT00000015167.1">
    <property type="protein sequence ID" value="ENSSDUP00000014884.1"/>
    <property type="gene ID" value="ENSSDUG00000010875.1"/>
</dbReference>
<feature type="region of interest" description="Disordered" evidence="1">
    <location>
        <begin position="1422"/>
        <end position="1449"/>
    </location>
</feature>
<feature type="compositionally biased region" description="Pro residues" evidence="1">
    <location>
        <begin position="1019"/>
        <end position="1038"/>
    </location>
</feature>
<feature type="compositionally biased region" description="Low complexity" evidence="1">
    <location>
        <begin position="1368"/>
        <end position="1397"/>
    </location>
</feature>
<feature type="compositionally biased region" description="Basic and acidic residues" evidence="1">
    <location>
        <begin position="607"/>
        <end position="632"/>
    </location>
</feature>
<feature type="compositionally biased region" description="Low complexity" evidence="1">
    <location>
        <begin position="676"/>
        <end position="689"/>
    </location>
</feature>
<feature type="compositionally biased region" description="Low complexity" evidence="1">
    <location>
        <begin position="991"/>
        <end position="1005"/>
    </location>
</feature>
<evidence type="ECO:0008006" key="4">
    <source>
        <dbReference type="Google" id="ProtNLM"/>
    </source>
</evidence>
<evidence type="ECO:0000256" key="1">
    <source>
        <dbReference type="SAM" id="MobiDB-lite"/>
    </source>
</evidence>
<dbReference type="RefSeq" id="XP_022606779.1">
    <property type="nucleotide sequence ID" value="XM_022751058.1"/>
</dbReference>
<feature type="region of interest" description="Disordered" evidence="1">
    <location>
        <begin position="170"/>
        <end position="229"/>
    </location>
</feature>
<name>A0A3B4U8B2_SERDU</name>
<reference evidence="2" key="2">
    <citation type="submission" date="2025-09" db="UniProtKB">
        <authorList>
            <consortium name="Ensembl"/>
        </authorList>
    </citation>
    <scope>IDENTIFICATION</scope>
</reference>
<dbReference type="Proteomes" id="UP000261420">
    <property type="component" value="Unplaced"/>
</dbReference>
<feature type="compositionally biased region" description="Polar residues" evidence="1">
    <location>
        <begin position="1265"/>
        <end position="1286"/>
    </location>
</feature>
<reference evidence="2" key="1">
    <citation type="submission" date="2025-08" db="UniProtKB">
        <authorList>
            <consortium name="Ensembl"/>
        </authorList>
    </citation>
    <scope>IDENTIFICATION</scope>
</reference>
<feature type="compositionally biased region" description="Polar residues" evidence="1">
    <location>
        <begin position="775"/>
        <end position="785"/>
    </location>
</feature>
<feature type="compositionally biased region" description="Basic residues" evidence="1">
    <location>
        <begin position="654"/>
        <end position="667"/>
    </location>
</feature>
<feature type="compositionally biased region" description="Polar residues" evidence="1">
    <location>
        <begin position="581"/>
        <end position="601"/>
    </location>
</feature>
<evidence type="ECO:0000313" key="2">
    <source>
        <dbReference type="Ensembl" id="ENSSDUP00000014884.1"/>
    </source>
</evidence>
<feature type="compositionally biased region" description="Low complexity" evidence="1">
    <location>
        <begin position="1220"/>
        <end position="1231"/>
    </location>
</feature>
<feature type="region of interest" description="Disordered" evidence="1">
    <location>
        <begin position="935"/>
        <end position="966"/>
    </location>
</feature>